<dbReference type="OrthoDB" id="9802264at2"/>
<evidence type="ECO:0000256" key="7">
    <source>
        <dbReference type="ARBA" id="ARBA00022840"/>
    </source>
</evidence>
<dbReference type="RefSeq" id="WP_092348768.1">
    <property type="nucleotide sequence ID" value="NZ_CZVW01000006.1"/>
</dbReference>
<dbReference type="InterPro" id="IPR005286">
    <property type="entry name" value="Cell_div_FtsE"/>
</dbReference>
<evidence type="ECO:0000259" key="11">
    <source>
        <dbReference type="PROSITE" id="PS50893"/>
    </source>
</evidence>
<organism evidence="12 13">
    <name type="scientific">Candidatus Chryseopegocella kryptomonas</name>
    <dbReference type="NCBI Taxonomy" id="1633643"/>
    <lineage>
        <taxon>Bacteria</taxon>
        <taxon>Pseudomonadati</taxon>
        <taxon>Candidatus Kryptoniota</taxon>
        <taxon>Candidatus Chryseopegocella</taxon>
    </lineage>
</organism>
<evidence type="ECO:0000256" key="4">
    <source>
        <dbReference type="ARBA" id="ARBA00022475"/>
    </source>
</evidence>
<evidence type="ECO:0000256" key="9">
    <source>
        <dbReference type="ARBA" id="ARBA00023306"/>
    </source>
</evidence>
<dbReference type="GO" id="GO:0051301">
    <property type="term" value="P:cell division"/>
    <property type="evidence" value="ECO:0007669"/>
    <property type="project" value="UniProtKB-UniRule"/>
</dbReference>
<keyword evidence="9 10" id="KW-0131">Cell cycle</keyword>
<evidence type="ECO:0000256" key="5">
    <source>
        <dbReference type="ARBA" id="ARBA00022618"/>
    </source>
</evidence>
<comment type="subcellular location">
    <subcellularLocation>
        <location evidence="10">Cell membrane</location>
        <topology evidence="10">Peripheral membrane protein</topology>
        <orientation evidence="10">Cytoplasmic side</orientation>
    </subcellularLocation>
</comment>
<dbReference type="PROSITE" id="PS00211">
    <property type="entry name" value="ABC_TRANSPORTER_1"/>
    <property type="match status" value="1"/>
</dbReference>
<dbReference type="AlphaFoldDB" id="A0A0P1MVK0"/>
<dbReference type="InterPro" id="IPR003439">
    <property type="entry name" value="ABC_transporter-like_ATP-bd"/>
</dbReference>
<gene>
    <name evidence="10" type="primary">ftsE</name>
    <name evidence="12" type="ORF">JGI23_00768</name>
</gene>
<comment type="similarity">
    <text evidence="2 10">Belongs to the ABC transporter superfamily.</text>
</comment>
<dbReference type="PANTHER" id="PTHR24220">
    <property type="entry name" value="IMPORT ATP-BINDING PROTEIN"/>
    <property type="match status" value="1"/>
</dbReference>
<dbReference type="GO" id="GO:0016887">
    <property type="term" value="F:ATP hydrolysis activity"/>
    <property type="evidence" value="ECO:0007669"/>
    <property type="project" value="InterPro"/>
</dbReference>
<dbReference type="InterPro" id="IPR015854">
    <property type="entry name" value="ABC_transpr_LolD-like"/>
</dbReference>
<keyword evidence="5 10" id="KW-0132">Cell division</keyword>
<dbReference type="FunFam" id="3.40.50.300:FF:000056">
    <property type="entry name" value="Cell division ATP-binding protein FtsE"/>
    <property type="match status" value="1"/>
</dbReference>
<dbReference type="EMBL" id="CZVW01000006">
    <property type="protein sequence ID" value="CUS99954.1"/>
    <property type="molecule type" value="Genomic_DNA"/>
</dbReference>
<evidence type="ECO:0000313" key="12">
    <source>
        <dbReference type="EMBL" id="CUS99954.1"/>
    </source>
</evidence>
<dbReference type="Gene3D" id="3.40.50.300">
    <property type="entry name" value="P-loop containing nucleotide triphosphate hydrolases"/>
    <property type="match status" value="1"/>
</dbReference>
<comment type="subunit">
    <text evidence="10">Homodimer. Forms a membrane-associated complex with FtsX.</text>
</comment>
<reference evidence="13" key="1">
    <citation type="submission" date="2015-11" db="EMBL/GenBank/DDBJ databases">
        <authorList>
            <person name="Varghese N."/>
        </authorList>
    </citation>
    <scope>NUCLEOTIDE SEQUENCE [LARGE SCALE GENOMIC DNA]</scope>
    <source>
        <strain evidence="13">JGI-23</strain>
    </source>
</reference>
<evidence type="ECO:0000256" key="6">
    <source>
        <dbReference type="ARBA" id="ARBA00022741"/>
    </source>
</evidence>
<evidence type="ECO:0000256" key="3">
    <source>
        <dbReference type="ARBA" id="ARBA00020019"/>
    </source>
</evidence>
<evidence type="ECO:0000256" key="10">
    <source>
        <dbReference type="RuleBase" id="RU365094"/>
    </source>
</evidence>
<proteinExistence type="inferred from homology"/>
<keyword evidence="13" id="KW-1185">Reference proteome</keyword>
<dbReference type="Pfam" id="PF00005">
    <property type="entry name" value="ABC_tran"/>
    <property type="match status" value="1"/>
</dbReference>
<dbReference type="GO" id="GO:0005886">
    <property type="term" value="C:plasma membrane"/>
    <property type="evidence" value="ECO:0007669"/>
    <property type="project" value="UniProtKB-SubCell"/>
</dbReference>
<dbReference type="GO" id="GO:0005524">
    <property type="term" value="F:ATP binding"/>
    <property type="evidence" value="ECO:0007669"/>
    <property type="project" value="UniProtKB-UniRule"/>
</dbReference>
<evidence type="ECO:0000313" key="13">
    <source>
        <dbReference type="Proteomes" id="UP000199197"/>
    </source>
</evidence>
<evidence type="ECO:0000256" key="1">
    <source>
        <dbReference type="ARBA" id="ARBA00002579"/>
    </source>
</evidence>
<keyword evidence="6 10" id="KW-0547">Nucleotide-binding</keyword>
<dbReference type="NCBIfam" id="TIGR02673">
    <property type="entry name" value="FtsE"/>
    <property type="match status" value="1"/>
</dbReference>
<evidence type="ECO:0000256" key="8">
    <source>
        <dbReference type="ARBA" id="ARBA00023136"/>
    </source>
</evidence>
<protein>
    <recommendedName>
        <fullName evidence="3 10">Cell division ATP-binding protein FtsE</fullName>
    </recommendedName>
</protein>
<dbReference type="SMART" id="SM00382">
    <property type="entry name" value="AAA"/>
    <property type="match status" value="1"/>
</dbReference>
<dbReference type="InterPro" id="IPR003593">
    <property type="entry name" value="AAA+_ATPase"/>
</dbReference>
<evidence type="ECO:0000256" key="2">
    <source>
        <dbReference type="ARBA" id="ARBA00005417"/>
    </source>
</evidence>
<dbReference type="SUPFAM" id="SSF52540">
    <property type="entry name" value="P-loop containing nucleoside triphosphate hydrolases"/>
    <property type="match status" value="1"/>
</dbReference>
<accession>A0A0P1MVK0</accession>
<name>A0A0P1MVK0_9BACT</name>
<dbReference type="GO" id="GO:0022857">
    <property type="term" value="F:transmembrane transporter activity"/>
    <property type="evidence" value="ECO:0007669"/>
    <property type="project" value="TreeGrafter"/>
</dbReference>
<dbReference type="Proteomes" id="UP000199197">
    <property type="component" value="Unassembled WGS sequence"/>
</dbReference>
<dbReference type="InterPro" id="IPR027417">
    <property type="entry name" value="P-loop_NTPase"/>
</dbReference>
<feature type="domain" description="ABC transporter" evidence="11">
    <location>
        <begin position="2"/>
        <end position="218"/>
    </location>
</feature>
<comment type="function">
    <text evidence="1">Part of the ABC transporter FtsEX involved in cellular division. Important for assembly or stability of the septal ring.</text>
</comment>
<dbReference type="InterPro" id="IPR017871">
    <property type="entry name" value="ABC_transporter-like_CS"/>
</dbReference>
<keyword evidence="7 10" id="KW-0067">ATP-binding</keyword>
<dbReference type="PROSITE" id="PS50893">
    <property type="entry name" value="ABC_TRANSPORTER_2"/>
    <property type="match status" value="1"/>
</dbReference>
<dbReference type="PANTHER" id="PTHR24220:SF470">
    <property type="entry name" value="CELL DIVISION ATP-BINDING PROTEIN FTSE"/>
    <property type="match status" value="1"/>
</dbReference>
<keyword evidence="8 10" id="KW-0472">Membrane</keyword>
<keyword evidence="4 10" id="KW-1003">Cell membrane</keyword>
<sequence>MVEFQNVSVWFGDNLVFKDLNFKVEDGEFVFITGPTGSGKSTLLRLIYMDIFPNRGRVIVGKFDSKRIKRRQIPYLRRRLGIIFQDFKLLDDRNVFENVAFALYVTGAKRKEVNKKVLMALAEVGLSHKKNSMPDELSGGEQQRVAIARAIVNEPFLILADEPTGNLDPDTSFEIIELLMKINLRGTSVIMATHNYSLIEMVKGAKVYQISNYALVPRK</sequence>